<dbReference type="PANTHER" id="PTHR24416:SF600">
    <property type="entry name" value="PDGF- AND VEGF-RECEPTOR RELATED, ISOFORM J"/>
    <property type="match status" value="1"/>
</dbReference>
<feature type="domain" description="Protein kinase" evidence="5">
    <location>
        <begin position="20"/>
        <end position="282"/>
    </location>
</feature>
<evidence type="ECO:0000259" key="5">
    <source>
        <dbReference type="PROSITE" id="PS50011"/>
    </source>
</evidence>
<dbReference type="SUPFAM" id="SSF56112">
    <property type="entry name" value="Protein kinase-like (PK-like)"/>
    <property type="match status" value="1"/>
</dbReference>
<feature type="binding site" evidence="3">
    <location>
        <position position="51"/>
    </location>
    <ligand>
        <name>ATP</name>
        <dbReference type="ChEBI" id="CHEBI:30616"/>
    </ligand>
</feature>
<dbReference type="PROSITE" id="PS00109">
    <property type="entry name" value="PROTEIN_KINASE_TYR"/>
    <property type="match status" value="1"/>
</dbReference>
<dbReference type="GO" id="GO:0005524">
    <property type="term" value="F:ATP binding"/>
    <property type="evidence" value="ECO:0007669"/>
    <property type="project" value="UniProtKB-UniRule"/>
</dbReference>
<comment type="subcellular location">
    <subcellularLocation>
        <location evidence="1">Membrane</location>
        <topology evidence="1">Single-pass membrane protein</topology>
    </subcellularLocation>
</comment>
<comment type="catalytic activity">
    <reaction evidence="2">
        <text>L-tyrosyl-[protein] + ATP = O-phospho-L-tyrosyl-[protein] + ADP + H(+)</text>
        <dbReference type="Rhea" id="RHEA:10596"/>
        <dbReference type="Rhea" id="RHEA-COMP:10136"/>
        <dbReference type="Rhea" id="RHEA-COMP:20101"/>
        <dbReference type="ChEBI" id="CHEBI:15378"/>
        <dbReference type="ChEBI" id="CHEBI:30616"/>
        <dbReference type="ChEBI" id="CHEBI:46858"/>
        <dbReference type="ChEBI" id="CHEBI:61978"/>
        <dbReference type="ChEBI" id="CHEBI:456216"/>
        <dbReference type="EC" id="2.7.10.1"/>
    </reaction>
</comment>
<evidence type="ECO:0000256" key="4">
    <source>
        <dbReference type="SAM" id="MobiDB-lite"/>
    </source>
</evidence>
<keyword evidence="3" id="KW-0547">Nucleotide-binding</keyword>
<dbReference type="Pfam" id="PF07714">
    <property type="entry name" value="PK_Tyr_Ser-Thr"/>
    <property type="match status" value="1"/>
</dbReference>
<evidence type="ECO:0000313" key="6">
    <source>
        <dbReference type="EMBL" id="ADY46180.1"/>
    </source>
</evidence>
<dbReference type="InterPro" id="IPR001245">
    <property type="entry name" value="Ser-Thr/Tyr_kinase_cat_dom"/>
</dbReference>
<dbReference type="InterPro" id="IPR008266">
    <property type="entry name" value="Tyr_kinase_AS"/>
</dbReference>
<dbReference type="CDD" id="cd00192">
    <property type="entry name" value="PTKc"/>
    <property type="match status" value="1"/>
</dbReference>
<name>F1L7S6_ASCSU</name>
<dbReference type="InterPro" id="IPR050122">
    <property type="entry name" value="RTK"/>
</dbReference>
<feature type="compositionally biased region" description="Basic and acidic residues" evidence="4">
    <location>
        <begin position="347"/>
        <end position="380"/>
    </location>
</feature>
<dbReference type="PANTHER" id="PTHR24416">
    <property type="entry name" value="TYROSINE-PROTEIN KINASE RECEPTOR"/>
    <property type="match status" value="1"/>
</dbReference>
<dbReference type="InterPro" id="IPR020635">
    <property type="entry name" value="Tyr_kinase_cat_dom"/>
</dbReference>
<dbReference type="GO" id="GO:0043235">
    <property type="term" value="C:receptor complex"/>
    <property type="evidence" value="ECO:0007669"/>
    <property type="project" value="TreeGrafter"/>
</dbReference>
<dbReference type="InterPro" id="IPR011009">
    <property type="entry name" value="Kinase-like_dom_sf"/>
</dbReference>
<protein>
    <submittedName>
        <fullName evidence="6">Tyrosine-protein kinase Fer</fullName>
    </submittedName>
</protein>
<keyword evidence="6" id="KW-0418">Kinase</keyword>
<dbReference type="GO" id="GO:0007169">
    <property type="term" value="P:cell surface receptor protein tyrosine kinase signaling pathway"/>
    <property type="evidence" value="ECO:0007669"/>
    <property type="project" value="TreeGrafter"/>
</dbReference>
<dbReference type="EMBL" id="JI173278">
    <property type="protein sequence ID" value="ADY46180.1"/>
    <property type="molecule type" value="mRNA"/>
</dbReference>
<dbReference type="PROSITE" id="PS50011">
    <property type="entry name" value="PROTEIN_KINASE_DOM"/>
    <property type="match status" value="1"/>
</dbReference>
<reference evidence="6" key="1">
    <citation type="journal article" date="2011" name="Genome Res.">
        <title>Deep small RNA sequencing from the nematode Ascaris reveals conservation, functional diversification, and novel developmental profiles.</title>
        <authorList>
            <person name="Wang J."/>
            <person name="Czech B."/>
            <person name="Crunk A."/>
            <person name="Wallace A."/>
            <person name="Mitreva M."/>
            <person name="Hannon G.J."/>
            <person name="Davis R.E."/>
        </authorList>
    </citation>
    <scope>NUCLEOTIDE SEQUENCE</scope>
</reference>
<evidence type="ECO:0000256" key="1">
    <source>
        <dbReference type="ARBA" id="ARBA00004167"/>
    </source>
</evidence>
<organism evidence="6">
    <name type="scientific">Ascaris suum</name>
    <name type="common">Pig roundworm</name>
    <name type="synonym">Ascaris lumbricoides</name>
    <dbReference type="NCBI Taxonomy" id="6253"/>
    <lineage>
        <taxon>Eukaryota</taxon>
        <taxon>Metazoa</taxon>
        <taxon>Ecdysozoa</taxon>
        <taxon>Nematoda</taxon>
        <taxon>Chromadorea</taxon>
        <taxon>Rhabditida</taxon>
        <taxon>Spirurina</taxon>
        <taxon>Ascaridomorpha</taxon>
        <taxon>Ascaridoidea</taxon>
        <taxon>Ascarididae</taxon>
        <taxon>Ascaris</taxon>
    </lineage>
</organism>
<evidence type="ECO:0000256" key="3">
    <source>
        <dbReference type="PROSITE-ProRule" id="PRU10141"/>
    </source>
</evidence>
<feature type="region of interest" description="Disordered" evidence="4">
    <location>
        <begin position="347"/>
        <end position="393"/>
    </location>
</feature>
<dbReference type="GO" id="GO:0005886">
    <property type="term" value="C:plasma membrane"/>
    <property type="evidence" value="ECO:0007669"/>
    <property type="project" value="TreeGrafter"/>
</dbReference>
<dbReference type="Gene3D" id="1.10.510.10">
    <property type="entry name" value="Transferase(Phosphotransferase) domain 1"/>
    <property type="match status" value="1"/>
</dbReference>
<sequence length="393" mass="44433">MDGRLKDISDPFIVKSSEITISHDKVGAGNFADVYKGILRRDKGQKEVAVKIVRLGGGNIGNAFDWLAEMSNEALIMSLHNHRGIIEFFGVSTDKIPMIVMEYCIGGSLDIHLRRFKEHILSAERIRYLYEISSAMRYLERKQCVHRDLATRNVLISADGFLRICDFGLSRCPLVAPPKDSGSSQIPIRWMAPESLTRNPVYSNKSDVWSYGVVIYEIFNCGKKPWPEKPVKWIATKIRRGITPELPKRMPRLVREVVNSCFKHDPSERPTFKQLNGRIELIQNLRFPSPDVRLLTLSKLRGVNPTSAISEIDPEAICIELEDKEGEKSVVVSYATRSIIPTATMSVKEEANKMKEDLKETSEIDEGKNKPNSRKNKDASSAEDDINGSVYHQ</sequence>
<evidence type="ECO:0000256" key="2">
    <source>
        <dbReference type="ARBA" id="ARBA00051243"/>
    </source>
</evidence>
<accession>F1L7S6</accession>
<keyword evidence="6" id="KW-0808">Transferase</keyword>
<proteinExistence type="evidence at transcript level"/>
<keyword evidence="3" id="KW-0067">ATP-binding</keyword>
<dbReference type="SMART" id="SM00219">
    <property type="entry name" value="TyrKc"/>
    <property type="match status" value="1"/>
</dbReference>
<dbReference type="PROSITE" id="PS00107">
    <property type="entry name" value="PROTEIN_KINASE_ATP"/>
    <property type="match status" value="1"/>
</dbReference>
<dbReference type="PRINTS" id="PR00109">
    <property type="entry name" value="TYRKINASE"/>
</dbReference>
<dbReference type="InterPro" id="IPR000719">
    <property type="entry name" value="Prot_kinase_dom"/>
</dbReference>
<dbReference type="InterPro" id="IPR017441">
    <property type="entry name" value="Protein_kinase_ATP_BS"/>
</dbReference>
<dbReference type="GO" id="GO:0004714">
    <property type="term" value="F:transmembrane receptor protein tyrosine kinase activity"/>
    <property type="evidence" value="ECO:0007669"/>
    <property type="project" value="UniProtKB-EC"/>
</dbReference>
<dbReference type="AlphaFoldDB" id="F1L7S6"/>